<evidence type="ECO:0000313" key="2">
    <source>
        <dbReference type="Proteomes" id="UP000003294"/>
    </source>
</evidence>
<dbReference type="AlphaFoldDB" id="D0W0E5"/>
<accession>D0W0E5</accession>
<dbReference type="Proteomes" id="UP000003294">
    <property type="component" value="Unassembled WGS sequence"/>
</dbReference>
<protein>
    <submittedName>
        <fullName evidence="1">Uncharacterized protein</fullName>
    </submittedName>
</protein>
<sequence length="43" mass="5008">MPADPIADRISCGTDQTFFQVFPCFQDFFNFLKTLNLNYRVSV</sequence>
<comment type="caution">
    <text evidence="1">The sequence shown here is derived from an EMBL/GenBank/DDBJ whole genome shotgun (WGS) entry which is preliminary data.</text>
</comment>
<gene>
    <name evidence="1" type="ORF">NEICINOT_03111</name>
</gene>
<evidence type="ECO:0000313" key="1">
    <source>
        <dbReference type="EMBL" id="EEZ72678.1"/>
    </source>
</evidence>
<name>D0W0E5_NEICI</name>
<dbReference type="EMBL" id="ACDY02000001">
    <property type="protein sequence ID" value="EEZ72678.1"/>
    <property type="molecule type" value="Genomic_DNA"/>
</dbReference>
<organism evidence="1 2">
    <name type="scientific">Neisseria cinerea ATCC 14685</name>
    <dbReference type="NCBI Taxonomy" id="546262"/>
    <lineage>
        <taxon>Bacteria</taxon>
        <taxon>Pseudomonadati</taxon>
        <taxon>Pseudomonadota</taxon>
        <taxon>Betaproteobacteria</taxon>
        <taxon>Neisseriales</taxon>
        <taxon>Neisseriaceae</taxon>
        <taxon>Neisseria</taxon>
    </lineage>
</organism>
<proteinExistence type="predicted"/>
<reference evidence="1 2" key="1">
    <citation type="submission" date="2009-10" db="EMBL/GenBank/DDBJ databases">
        <authorList>
            <person name="Weinstock G."/>
            <person name="Sodergren E."/>
            <person name="Clifton S."/>
            <person name="Fulton L."/>
            <person name="Fulton B."/>
            <person name="Courtney L."/>
            <person name="Fronick C."/>
            <person name="Harrison M."/>
            <person name="Strong C."/>
            <person name="Farmer C."/>
            <person name="Delahaunty K."/>
            <person name="Markovic C."/>
            <person name="Hall O."/>
            <person name="Minx P."/>
            <person name="Tomlinson C."/>
            <person name="Mitreva M."/>
            <person name="Nelson J."/>
            <person name="Hou S."/>
            <person name="Wollam A."/>
            <person name="Pepin K.H."/>
            <person name="Johnson M."/>
            <person name="Bhonagiri V."/>
            <person name="Nash W.E."/>
            <person name="Warren W."/>
            <person name="Chinwalla A."/>
            <person name="Mardis E.R."/>
            <person name="Wilson R.K."/>
        </authorList>
    </citation>
    <scope>NUCLEOTIDE SEQUENCE [LARGE SCALE GENOMIC DNA]</scope>
    <source>
        <strain evidence="1 2">ATCC 14685</strain>
    </source>
</reference>